<dbReference type="AlphaFoldDB" id="A0AAP7V033"/>
<dbReference type="EMBL" id="CP016374">
    <property type="protein sequence ID" value="AQX02517.1"/>
    <property type="molecule type" value="Genomic_DNA"/>
</dbReference>
<feature type="region of interest" description="Disordered" evidence="1">
    <location>
        <begin position="40"/>
        <end position="67"/>
    </location>
</feature>
<evidence type="ECO:0000313" key="2">
    <source>
        <dbReference type="EMBL" id="AQX02517.1"/>
    </source>
</evidence>
<organism evidence="2 3">
    <name type="scientific">Elizabethkingia anophelis</name>
    <dbReference type="NCBI Taxonomy" id="1117645"/>
    <lineage>
        <taxon>Bacteria</taxon>
        <taxon>Pseudomonadati</taxon>
        <taxon>Bacteroidota</taxon>
        <taxon>Flavobacteriia</taxon>
        <taxon>Flavobacteriales</taxon>
        <taxon>Weeksellaceae</taxon>
        <taxon>Elizabethkingia</taxon>
    </lineage>
</organism>
<name>A0AAP7V033_9FLAO</name>
<protein>
    <submittedName>
        <fullName evidence="2">Uncharacterized protein</fullName>
    </submittedName>
</protein>
<dbReference type="Proteomes" id="UP000190848">
    <property type="component" value="Chromosome"/>
</dbReference>
<accession>A0AAP7V033</accession>
<sequence>MNNNINKVLMMSNFQKEEYVSPEVETSLVEVEEGIATGSARVLPPDFGGNVQEQWDPDSDDSRTVEW</sequence>
<evidence type="ECO:0000256" key="1">
    <source>
        <dbReference type="SAM" id="MobiDB-lite"/>
    </source>
</evidence>
<reference evidence="2 3" key="1">
    <citation type="submission" date="2016-07" db="EMBL/GenBank/DDBJ databases">
        <title>Revisiting the taxonomy of the Elizabethkingia Genus using Whole-Genome Sequencing, Optical Mapping, and MALDI-TOF, along with proposal of three novel Elizabethkingia species: Elizabethkingia bruuniana sp. nov., Elizabethkingia ursingii sp. nov., and Elizabethkingia occulta sp. nov.</title>
        <authorList>
            <person name="Nicholson A.C."/>
        </authorList>
    </citation>
    <scope>NUCLEOTIDE SEQUENCE [LARGE SCALE GENOMIC DNA]</scope>
    <source>
        <strain evidence="2 3">F3201</strain>
    </source>
</reference>
<gene>
    <name evidence="2" type="ORF">BBD32_14170</name>
</gene>
<proteinExistence type="predicted"/>
<dbReference type="RefSeq" id="WP_021346507.1">
    <property type="nucleotide sequence ID" value="NZ_CP016374.1"/>
</dbReference>
<dbReference type="KEGG" id="een:BBD30_00070"/>
<evidence type="ECO:0000313" key="3">
    <source>
        <dbReference type="Proteomes" id="UP000190848"/>
    </source>
</evidence>